<dbReference type="InterPro" id="IPR008271">
    <property type="entry name" value="Ser/Thr_kinase_AS"/>
</dbReference>
<dbReference type="InterPro" id="IPR000719">
    <property type="entry name" value="Prot_kinase_dom"/>
</dbReference>
<dbReference type="GO" id="GO:0005524">
    <property type="term" value="F:ATP binding"/>
    <property type="evidence" value="ECO:0007669"/>
    <property type="project" value="UniProtKB-KW"/>
</dbReference>
<evidence type="ECO:0000256" key="8">
    <source>
        <dbReference type="ARBA" id="ARBA00022741"/>
    </source>
</evidence>
<dbReference type="SUPFAM" id="SSF56112">
    <property type="entry name" value="Protein kinase-like (PK-like)"/>
    <property type="match status" value="1"/>
</dbReference>
<keyword evidence="13" id="KW-0175">Coiled coil</keyword>
<dbReference type="InterPro" id="IPR011009">
    <property type="entry name" value="Kinase-like_dom_sf"/>
</dbReference>
<keyword evidence="7" id="KW-0808">Transferase</keyword>
<dbReference type="GO" id="GO:0005634">
    <property type="term" value="C:nucleus"/>
    <property type="evidence" value="ECO:0007669"/>
    <property type="project" value="UniProtKB-SubCell"/>
</dbReference>
<keyword evidence="8" id="KW-0547">Nucleotide-binding</keyword>
<evidence type="ECO:0000256" key="2">
    <source>
        <dbReference type="ARBA" id="ARBA00004496"/>
    </source>
</evidence>
<dbReference type="Gene3D" id="1.10.510.10">
    <property type="entry name" value="Transferase(Phosphotransferase) domain 1"/>
    <property type="match status" value="1"/>
</dbReference>
<comment type="subcellular location">
    <subcellularLocation>
        <location evidence="2">Cytoplasm</location>
    </subcellularLocation>
    <subcellularLocation>
        <location evidence="1">Nucleus</location>
    </subcellularLocation>
</comment>
<feature type="coiled-coil region" evidence="13">
    <location>
        <begin position="504"/>
        <end position="531"/>
    </location>
</feature>
<evidence type="ECO:0000256" key="14">
    <source>
        <dbReference type="SAM" id="MobiDB-lite"/>
    </source>
</evidence>
<dbReference type="InterPro" id="IPR041185">
    <property type="entry name" value="IKBKB_SDD"/>
</dbReference>
<dbReference type="InterPro" id="IPR051180">
    <property type="entry name" value="IKK"/>
</dbReference>
<dbReference type="Pfam" id="PF00069">
    <property type="entry name" value="Pkinase"/>
    <property type="match status" value="1"/>
</dbReference>
<dbReference type="Proteomes" id="UP001372834">
    <property type="component" value="Unassembled WGS sequence"/>
</dbReference>
<feature type="region of interest" description="Disordered" evidence="14">
    <location>
        <begin position="665"/>
        <end position="704"/>
    </location>
</feature>
<evidence type="ECO:0000313" key="16">
    <source>
        <dbReference type="EMBL" id="KAK6621084.1"/>
    </source>
</evidence>
<keyword evidence="10" id="KW-0067">ATP-binding</keyword>
<evidence type="ECO:0000256" key="13">
    <source>
        <dbReference type="SAM" id="Coils"/>
    </source>
</evidence>
<name>A0AAN8NLY9_POLSC</name>
<dbReference type="GO" id="GO:0033209">
    <property type="term" value="P:tumor necrosis factor-mediated signaling pathway"/>
    <property type="evidence" value="ECO:0007669"/>
    <property type="project" value="TreeGrafter"/>
</dbReference>
<evidence type="ECO:0000256" key="7">
    <source>
        <dbReference type="ARBA" id="ARBA00022679"/>
    </source>
</evidence>
<evidence type="ECO:0000259" key="15">
    <source>
        <dbReference type="PROSITE" id="PS50011"/>
    </source>
</evidence>
<dbReference type="PROSITE" id="PS50011">
    <property type="entry name" value="PROTEIN_KINASE_DOM"/>
    <property type="match status" value="1"/>
</dbReference>
<dbReference type="PANTHER" id="PTHR22969:SF17">
    <property type="entry name" value="INHIBITOR OF NUCLEAR FACTOR KAPPA-B KINASE SUBUNIT BETA"/>
    <property type="match status" value="1"/>
</dbReference>
<proteinExistence type="predicted"/>
<evidence type="ECO:0000256" key="9">
    <source>
        <dbReference type="ARBA" id="ARBA00022777"/>
    </source>
</evidence>
<dbReference type="EC" id="2.7.11.10" evidence="3"/>
<evidence type="ECO:0000256" key="5">
    <source>
        <dbReference type="ARBA" id="ARBA00022527"/>
    </source>
</evidence>
<keyword evidence="5" id="KW-0723">Serine/threonine-protein kinase</keyword>
<evidence type="ECO:0000256" key="1">
    <source>
        <dbReference type="ARBA" id="ARBA00004123"/>
    </source>
</evidence>
<protein>
    <recommendedName>
        <fullName evidence="3">IkappaB kinase</fullName>
        <ecNumber evidence="3">2.7.11.10</ecNumber>
    </recommendedName>
</protein>
<comment type="caution">
    <text evidence="16">The sequence shown here is derived from an EMBL/GenBank/DDBJ whole genome shotgun (WGS) entry which is preliminary data.</text>
</comment>
<sequence length="767" mass="88131">MDPKEVGPWKKIKILGSGGFGQVTLWYNPTTSQRIAIKKLHDQSPSDVSAKEKQTERWCKEVEIMKKLNHGNIVSVLEVPREFRSLTKLPLLAMEYCSQGDLRGVLNKPENCNGLREPEVLDILKDVSNGLAYLHSCKIIHRDLKPDNIVLMEKDSSITYKLIDLGYAKTLDQSSLSQSFVGTIQYIAPELFLGKAYTSSVDYWSFGLLAHEIITGYRPFLPGFNPSDWMRQIQNKERNIICVLENANGDITYSTAISRRNHVSRCLLRHIEKWLQLALDWDGQTRGREPDRNRPVIFEELANILCKKIVKVFSVPTYETLSYEITPETDISDLRRWLGDDCDLELDNQHLLLSNGKSLNMRGNLLNALKTEKLDKNSISIFLYNSGSISIRNTVRNVPKYVEDLLDDADRSLRYRHLKRRCADSVYFLQSEATNYRNLLQGIAVKILSTKQKTLAIESLYEDVGEEWSQIESYSQFLSLSQKIDLENYIHYRKTGKLKASAMVQKWIQNVTEVDKKINELKNSFNKNEQKQLVFVARQRCRNLDNHPGNEMAKKTVLDDIVGEGQKVWETIQRLSKEGRESPPTNSAVASLMRKSIEETNKLLNSQIIQSLFVKISEADDNLSKFLTHLTTLLKSTRILKLVIENTQRERQQNVWNLIANVKENENEKRGEEKSESVEKELKNCPPRSGSYANGMSDIPDKSNRNSVRLSNLIDDTKFPNKLDALTIINDNNHLRYRIQEVQQICSDTVKQMQSLKLDFGTELSEY</sequence>
<dbReference type="GO" id="GO:0008385">
    <property type="term" value="C:IkappaB kinase complex"/>
    <property type="evidence" value="ECO:0007669"/>
    <property type="project" value="TreeGrafter"/>
</dbReference>
<dbReference type="FunFam" id="1.10.510.10:FF:000147">
    <property type="entry name" value="Inhibitor of nuclear factor kappa-B kinase subunit beta"/>
    <property type="match status" value="1"/>
</dbReference>
<evidence type="ECO:0000256" key="6">
    <source>
        <dbReference type="ARBA" id="ARBA00022553"/>
    </source>
</evidence>
<dbReference type="Pfam" id="PF18397">
    <property type="entry name" value="IKBKB_SDD"/>
    <property type="match status" value="1"/>
</dbReference>
<dbReference type="PANTHER" id="PTHR22969">
    <property type="entry name" value="IKB KINASE"/>
    <property type="match status" value="1"/>
</dbReference>
<keyword evidence="9" id="KW-0418">Kinase</keyword>
<evidence type="ECO:0000313" key="17">
    <source>
        <dbReference type="Proteomes" id="UP001372834"/>
    </source>
</evidence>
<dbReference type="EMBL" id="JAWJWE010000039">
    <property type="protein sequence ID" value="KAK6621084.1"/>
    <property type="molecule type" value="Genomic_DNA"/>
</dbReference>
<organism evidence="16 17">
    <name type="scientific">Polyplax serrata</name>
    <name type="common">Common mouse louse</name>
    <dbReference type="NCBI Taxonomy" id="468196"/>
    <lineage>
        <taxon>Eukaryota</taxon>
        <taxon>Metazoa</taxon>
        <taxon>Ecdysozoa</taxon>
        <taxon>Arthropoda</taxon>
        <taxon>Hexapoda</taxon>
        <taxon>Insecta</taxon>
        <taxon>Pterygota</taxon>
        <taxon>Neoptera</taxon>
        <taxon>Paraneoptera</taxon>
        <taxon>Psocodea</taxon>
        <taxon>Troctomorpha</taxon>
        <taxon>Phthiraptera</taxon>
        <taxon>Anoplura</taxon>
        <taxon>Polyplacidae</taxon>
        <taxon>Polyplax</taxon>
    </lineage>
</organism>
<accession>A0AAN8NLY9</accession>
<feature type="compositionally biased region" description="Basic and acidic residues" evidence="14">
    <location>
        <begin position="665"/>
        <end position="683"/>
    </location>
</feature>
<dbReference type="GO" id="GO:0045944">
    <property type="term" value="P:positive regulation of transcription by RNA polymerase II"/>
    <property type="evidence" value="ECO:0007669"/>
    <property type="project" value="TreeGrafter"/>
</dbReference>
<dbReference type="AlphaFoldDB" id="A0AAN8NLY9"/>
<dbReference type="PROSITE" id="PS00108">
    <property type="entry name" value="PROTEIN_KINASE_ST"/>
    <property type="match status" value="1"/>
</dbReference>
<keyword evidence="6" id="KW-0597">Phosphoprotein</keyword>
<gene>
    <name evidence="16" type="ORF">RUM43_011390</name>
</gene>
<keyword evidence="4" id="KW-0963">Cytoplasm</keyword>
<evidence type="ECO:0000256" key="10">
    <source>
        <dbReference type="ARBA" id="ARBA00022840"/>
    </source>
</evidence>
<reference evidence="16 17" key="1">
    <citation type="submission" date="2023-10" db="EMBL/GenBank/DDBJ databases">
        <title>Genomes of two closely related lineages of the louse Polyplax serrata with different host specificities.</title>
        <authorList>
            <person name="Martinu J."/>
            <person name="Tarabai H."/>
            <person name="Stefka J."/>
            <person name="Hypsa V."/>
        </authorList>
    </citation>
    <scope>NUCLEOTIDE SEQUENCE [LARGE SCALE GENOMIC DNA]</scope>
    <source>
        <strain evidence="16">HR10_N</strain>
    </source>
</reference>
<dbReference type="Gene3D" id="1.20.1270.250">
    <property type="match status" value="1"/>
</dbReference>
<evidence type="ECO:0000256" key="11">
    <source>
        <dbReference type="ARBA" id="ARBA00023242"/>
    </source>
</evidence>
<dbReference type="Gene3D" id="3.10.20.90">
    <property type="entry name" value="Phosphatidylinositol 3-kinase Catalytic Subunit, Chain A, domain 1"/>
    <property type="match status" value="1"/>
</dbReference>
<evidence type="ECO:0000256" key="12">
    <source>
        <dbReference type="ARBA" id="ARBA00048789"/>
    </source>
</evidence>
<keyword evidence="11" id="KW-0539">Nucleus</keyword>
<dbReference type="SMART" id="SM00220">
    <property type="entry name" value="S_TKc"/>
    <property type="match status" value="1"/>
</dbReference>
<evidence type="ECO:0000256" key="4">
    <source>
        <dbReference type="ARBA" id="ARBA00022490"/>
    </source>
</evidence>
<comment type="catalytic activity">
    <reaction evidence="12">
        <text>L-seryl-[I-kappa-B protein] + ATP = O-phospho-L-seryl-[I-kappa-B protein] + ADP + H(+)</text>
        <dbReference type="Rhea" id="RHEA:19073"/>
        <dbReference type="Rhea" id="RHEA-COMP:13698"/>
        <dbReference type="Rhea" id="RHEA-COMP:13699"/>
        <dbReference type="ChEBI" id="CHEBI:15378"/>
        <dbReference type="ChEBI" id="CHEBI:29999"/>
        <dbReference type="ChEBI" id="CHEBI:30616"/>
        <dbReference type="ChEBI" id="CHEBI:83421"/>
        <dbReference type="ChEBI" id="CHEBI:456216"/>
        <dbReference type="EC" id="2.7.11.10"/>
    </reaction>
</comment>
<feature type="domain" description="Protein kinase" evidence="15">
    <location>
        <begin position="9"/>
        <end position="297"/>
    </location>
</feature>
<evidence type="ECO:0000256" key="3">
    <source>
        <dbReference type="ARBA" id="ARBA00012442"/>
    </source>
</evidence>
<dbReference type="InterPro" id="IPR046375">
    <property type="entry name" value="IKBKB_SDD_sf"/>
</dbReference>
<dbReference type="GO" id="GO:0008384">
    <property type="term" value="F:IkappaB kinase activity"/>
    <property type="evidence" value="ECO:0007669"/>
    <property type="project" value="UniProtKB-EC"/>
</dbReference>